<evidence type="ECO:0000313" key="2">
    <source>
        <dbReference type="EMBL" id="ETO19061.1"/>
    </source>
</evidence>
<name>X6MZ20_RETFI</name>
<gene>
    <name evidence="2" type="ORF">RFI_18177</name>
</gene>
<sequence>MTKRKWKQDSGMDVVDPLSDYFVLNAELPQSSIVNNDQLSNEQKAISLIEKYIAVGAQYEVNLSFDTRMDYIKLLHHCQQPQQQQQQQQQQLQNEKQSQPTNPFDLISPSDFVFLFDPVLTEMFRLMRCSYSRFATTTAYRNYVEYVRP</sequence>
<dbReference type="InterPro" id="IPR036305">
    <property type="entry name" value="RGS_sf"/>
</dbReference>
<comment type="caution">
    <text evidence="2">The sequence shown here is derived from an EMBL/GenBank/DDBJ whole genome shotgun (WGS) entry which is preliminary data.</text>
</comment>
<dbReference type="SUPFAM" id="SSF48097">
    <property type="entry name" value="Regulator of G-protein signaling, RGS"/>
    <property type="match status" value="1"/>
</dbReference>
<dbReference type="InterPro" id="IPR044926">
    <property type="entry name" value="RGS_subdomain_2"/>
</dbReference>
<dbReference type="AlphaFoldDB" id="X6MZ20"/>
<proteinExistence type="predicted"/>
<dbReference type="EMBL" id="ASPP01014087">
    <property type="protein sequence ID" value="ETO19061.1"/>
    <property type="molecule type" value="Genomic_DNA"/>
</dbReference>
<protein>
    <recommendedName>
        <fullName evidence="4">RGS domain-containing protein</fullName>
    </recommendedName>
</protein>
<keyword evidence="3" id="KW-1185">Reference proteome</keyword>
<feature type="region of interest" description="Disordered" evidence="1">
    <location>
        <begin position="83"/>
        <end position="105"/>
    </location>
</feature>
<evidence type="ECO:0000313" key="3">
    <source>
        <dbReference type="Proteomes" id="UP000023152"/>
    </source>
</evidence>
<evidence type="ECO:0008006" key="4">
    <source>
        <dbReference type="Google" id="ProtNLM"/>
    </source>
</evidence>
<feature type="compositionally biased region" description="Low complexity" evidence="1">
    <location>
        <begin position="83"/>
        <end position="99"/>
    </location>
</feature>
<accession>X6MZ20</accession>
<evidence type="ECO:0000256" key="1">
    <source>
        <dbReference type="SAM" id="MobiDB-lite"/>
    </source>
</evidence>
<organism evidence="2 3">
    <name type="scientific">Reticulomyxa filosa</name>
    <dbReference type="NCBI Taxonomy" id="46433"/>
    <lineage>
        <taxon>Eukaryota</taxon>
        <taxon>Sar</taxon>
        <taxon>Rhizaria</taxon>
        <taxon>Retaria</taxon>
        <taxon>Foraminifera</taxon>
        <taxon>Monothalamids</taxon>
        <taxon>Reticulomyxidae</taxon>
        <taxon>Reticulomyxa</taxon>
    </lineage>
</organism>
<reference evidence="2 3" key="1">
    <citation type="journal article" date="2013" name="Curr. Biol.">
        <title>The Genome of the Foraminiferan Reticulomyxa filosa.</title>
        <authorList>
            <person name="Glockner G."/>
            <person name="Hulsmann N."/>
            <person name="Schleicher M."/>
            <person name="Noegel A.A."/>
            <person name="Eichinger L."/>
            <person name="Gallinger C."/>
            <person name="Pawlowski J."/>
            <person name="Sierra R."/>
            <person name="Euteneuer U."/>
            <person name="Pillet L."/>
            <person name="Moustafa A."/>
            <person name="Platzer M."/>
            <person name="Groth M."/>
            <person name="Szafranski K."/>
            <person name="Schliwa M."/>
        </authorList>
    </citation>
    <scope>NUCLEOTIDE SEQUENCE [LARGE SCALE GENOMIC DNA]</scope>
</reference>
<dbReference type="Gene3D" id="1.10.167.10">
    <property type="entry name" value="Regulator of G-protein Signalling 4, domain 2"/>
    <property type="match status" value="1"/>
</dbReference>
<dbReference type="Proteomes" id="UP000023152">
    <property type="component" value="Unassembled WGS sequence"/>
</dbReference>